<protein>
    <recommendedName>
        <fullName evidence="13">G-protein coupled receptors family 1 profile domain-containing protein</fullName>
    </recommendedName>
</protein>
<evidence type="ECO:0000256" key="4">
    <source>
        <dbReference type="ARBA" id="ARBA00022989"/>
    </source>
</evidence>
<feature type="domain" description="G-protein coupled receptors family 1 profile" evidence="13">
    <location>
        <begin position="71"/>
        <end position="402"/>
    </location>
</feature>
<dbReference type="PRINTS" id="PR00237">
    <property type="entry name" value="GPCRRHODOPSN"/>
</dbReference>
<evidence type="ECO:0000256" key="1">
    <source>
        <dbReference type="ARBA" id="ARBA00004651"/>
    </source>
</evidence>
<dbReference type="Gene3D" id="1.20.1070.10">
    <property type="entry name" value="Rhodopsin 7-helix transmembrane proteins"/>
    <property type="match status" value="1"/>
</dbReference>
<evidence type="ECO:0000256" key="10">
    <source>
        <dbReference type="RuleBase" id="RU000688"/>
    </source>
</evidence>
<accession>A0A914A218</accession>
<evidence type="ECO:0000256" key="3">
    <source>
        <dbReference type="ARBA" id="ARBA00022692"/>
    </source>
</evidence>
<dbReference type="GO" id="GO:0004993">
    <property type="term" value="F:G protein-coupled serotonin receptor activity"/>
    <property type="evidence" value="ECO:0007669"/>
    <property type="project" value="UniProtKB-ARBA"/>
</dbReference>
<keyword evidence="9 10" id="KW-0807">Transducer</keyword>
<evidence type="ECO:0000256" key="2">
    <source>
        <dbReference type="ARBA" id="ARBA00022475"/>
    </source>
</evidence>
<feature type="region of interest" description="Disordered" evidence="11">
    <location>
        <begin position="248"/>
        <end position="289"/>
    </location>
</feature>
<name>A0A914A218_PATMI</name>
<comment type="similarity">
    <text evidence="10">Belongs to the G-protein coupled receptor 1 family.</text>
</comment>
<sequence>MMRPNESYFSVESESGLEYLDSNWTILGSVLNPEDDDDTSWGFSPEREVDHQVRWPIGVMLTALTVLIALGNSLVVLAVLLERQLRTFENFFFASLAIADLSIALFVLPLTLSVELSDGKWHFGRAACDFFIFVDVSCCTASILHLCTIGLNRYWSISSHLRNGTKQTNKRAFLTILSVWFLSFVIASPPIFGWPKRTNNITDQCTYDQDRLYVICSALGSFYIPLVVMLTVYCKIYRLSKKGAQFRRSLPRKNGAPARVRHTGTHRSASDPSHDTDSNHRFHGSTITARHPDGAASNAQLVHSSKAKALSRHRARTRRKVWCLVRRAASKRKQNKSGMHLAEVKTAKTLGLIMTVFVVCWLPFFLLYVIKPFCPSCYIPVALDRAALWLGYANSLLNPIIYICCKPLFRRAFKKILLLNYCKHVKRYTLHIECCPPARHRLHHVERQRRHVTNGETSLAYRAGGHLSVNSPPEILHIDDRFHRGRPSFVRRSSEQASWASSARGGKGRGTSGRSGSSSSHASIDWSSFDRSVMRVPNVCVTDIPEVLVSSEHDHKPHQTTAGSKQRQATDQRVYGHANSTPVTDSNIARTSGAQHRQSPQTDRILNSDISPRVRILNRRSSWSSPVNWRRQESSSTN</sequence>
<organism evidence="14 15">
    <name type="scientific">Patiria miniata</name>
    <name type="common">Bat star</name>
    <name type="synonym">Asterina miniata</name>
    <dbReference type="NCBI Taxonomy" id="46514"/>
    <lineage>
        <taxon>Eukaryota</taxon>
        <taxon>Metazoa</taxon>
        <taxon>Echinodermata</taxon>
        <taxon>Eleutherozoa</taxon>
        <taxon>Asterozoa</taxon>
        <taxon>Asteroidea</taxon>
        <taxon>Valvatacea</taxon>
        <taxon>Valvatida</taxon>
        <taxon>Asterinidae</taxon>
        <taxon>Patiria</taxon>
    </lineage>
</organism>
<feature type="compositionally biased region" description="Polar residues" evidence="11">
    <location>
        <begin position="559"/>
        <end position="571"/>
    </location>
</feature>
<feature type="transmembrane region" description="Helical" evidence="12">
    <location>
        <begin position="130"/>
        <end position="151"/>
    </location>
</feature>
<comment type="subcellular location">
    <subcellularLocation>
        <location evidence="1">Cell membrane</location>
        <topology evidence="1">Multi-pass membrane protein</topology>
    </subcellularLocation>
</comment>
<keyword evidence="7" id="KW-1015">Disulfide bond</keyword>
<evidence type="ECO:0000313" key="15">
    <source>
        <dbReference type="Proteomes" id="UP000887568"/>
    </source>
</evidence>
<feature type="region of interest" description="Disordered" evidence="11">
    <location>
        <begin position="551"/>
        <end position="611"/>
    </location>
</feature>
<feature type="compositionally biased region" description="Low complexity" evidence="11">
    <location>
        <begin position="514"/>
        <end position="524"/>
    </location>
</feature>
<dbReference type="GO" id="GO:0005886">
    <property type="term" value="C:plasma membrane"/>
    <property type="evidence" value="ECO:0007669"/>
    <property type="project" value="UniProtKB-SubCell"/>
</dbReference>
<dbReference type="EnsemblMetazoa" id="XM_038201762.1">
    <property type="protein sequence ID" value="XP_038057690.1"/>
    <property type="gene ID" value="LOC119729198"/>
</dbReference>
<evidence type="ECO:0000256" key="8">
    <source>
        <dbReference type="ARBA" id="ARBA00023170"/>
    </source>
</evidence>
<dbReference type="GeneID" id="119729198"/>
<dbReference type="InterPro" id="IPR000276">
    <property type="entry name" value="GPCR_Rhodpsn"/>
</dbReference>
<dbReference type="PANTHER" id="PTHR24248">
    <property type="entry name" value="ADRENERGIC RECEPTOR-RELATED G-PROTEIN COUPLED RECEPTOR"/>
    <property type="match status" value="1"/>
</dbReference>
<evidence type="ECO:0000256" key="5">
    <source>
        <dbReference type="ARBA" id="ARBA00023040"/>
    </source>
</evidence>
<dbReference type="RefSeq" id="XP_038057690.1">
    <property type="nucleotide sequence ID" value="XM_038201762.1"/>
</dbReference>
<feature type="transmembrane region" description="Helical" evidence="12">
    <location>
        <begin position="386"/>
        <end position="405"/>
    </location>
</feature>
<keyword evidence="5 10" id="KW-0297">G-protein coupled receptor</keyword>
<feature type="transmembrane region" description="Helical" evidence="12">
    <location>
        <begin position="55"/>
        <end position="79"/>
    </location>
</feature>
<keyword evidence="4 12" id="KW-1133">Transmembrane helix</keyword>
<evidence type="ECO:0000256" key="9">
    <source>
        <dbReference type="ARBA" id="ARBA00023224"/>
    </source>
</evidence>
<feature type="compositionally biased region" description="Basic and acidic residues" evidence="11">
    <location>
        <begin position="268"/>
        <end position="280"/>
    </location>
</feature>
<feature type="transmembrane region" description="Helical" evidence="12">
    <location>
        <begin position="91"/>
        <end position="110"/>
    </location>
</feature>
<dbReference type="Pfam" id="PF00001">
    <property type="entry name" value="7tm_1"/>
    <property type="match status" value="1"/>
</dbReference>
<feature type="compositionally biased region" description="Polar residues" evidence="11">
    <location>
        <begin position="578"/>
        <end position="610"/>
    </location>
</feature>
<feature type="transmembrane region" description="Helical" evidence="12">
    <location>
        <begin position="349"/>
        <end position="370"/>
    </location>
</feature>
<dbReference type="OMA" id="QCTYDED"/>
<dbReference type="Proteomes" id="UP000887568">
    <property type="component" value="Unplaced"/>
</dbReference>
<keyword evidence="2" id="KW-1003">Cell membrane</keyword>
<dbReference type="GO" id="GO:0071880">
    <property type="term" value="P:adenylate cyclase-activating adrenergic receptor signaling pathway"/>
    <property type="evidence" value="ECO:0007669"/>
    <property type="project" value="TreeGrafter"/>
</dbReference>
<dbReference type="GO" id="GO:0043410">
    <property type="term" value="P:positive regulation of MAPK cascade"/>
    <property type="evidence" value="ECO:0007669"/>
    <property type="project" value="TreeGrafter"/>
</dbReference>
<dbReference type="PANTHER" id="PTHR24248:SF199">
    <property type="entry name" value="IP13425P-RELATED"/>
    <property type="match status" value="1"/>
</dbReference>
<feature type="transmembrane region" description="Helical" evidence="12">
    <location>
        <begin position="212"/>
        <end position="233"/>
    </location>
</feature>
<dbReference type="InterPro" id="IPR017452">
    <property type="entry name" value="GPCR_Rhodpsn_7TM"/>
</dbReference>
<evidence type="ECO:0000313" key="14">
    <source>
        <dbReference type="EnsemblMetazoa" id="XP_038057690.1"/>
    </source>
</evidence>
<keyword evidence="3 10" id="KW-0812">Transmembrane</keyword>
<evidence type="ECO:0000256" key="11">
    <source>
        <dbReference type="SAM" id="MobiDB-lite"/>
    </source>
</evidence>
<reference evidence="14" key="1">
    <citation type="submission" date="2022-11" db="UniProtKB">
        <authorList>
            <consortium name="EnsemblMetazoa"/>
        </authorList>
    </citation>
    <scope>IDENTIFICATION</scope>
</reference>
<dbReference type="AlphaFoldDB" id="A0A914A218"/>
<evidence type="ECO:0000256" key="12">
    <source>
        <dbReference type="SAM" id="Phobius"/>
    </source>
</evidence>
<dbReference type="PROSITE" id="PS00237">
    <property type="entry name" value="G_PROTEIN_RECEP_F1_1"/>
    <property type="match status" value="1"/>
</dbReference>
<feature type="transmembrane region" description="Helical" evidence="12">
    <location>
        <begin position="172"/>
        <end position="192"/>
    </location>
</feature>
<evidence type="ECO:0000256" key="7">
    <source>
        <dbReference type="ARBA" id="ARBA00023157"/>
    </source>
</evidence>
<evidence type="ECO:0000259" key="13">
    <source>
        <dbReference type="PROSITE" id="PS50262"/>
    </source>
</evidence>
<dbReference type="OrthoDB" id="5951059at2759"/>
<dbReference type="CDD" id="cd14967">
    <property type="entry name" value="7tmA_amine_R-like"/>
    <property type="match status" value="1"/>
</dbReference>
<dbReference type="SUPFAM" id="SSF81321">
    <property type="entry name" value="Family A G protein-coupled receptor-like"/>
    <property type="match status" value="1"/>
</dbReference>
<dbReference type="PROSITE" id="PS50262">
    <property type="entry name" value="G_PROTEIN_RECEP_F1_2"/>
    <property type="match status" value="1"/>
</dbReference>
<evidence type="ECO:0000256" key="6">
    <source>
        <dbReference type="ARBA" id="ARBA00023136"/>
    </source>
</evidence>
<keyword evidence="6 12" id="KW-0472">Membrane</keyword>
<keyword evidence="8 10" id="KW-0675">Receptor</keyword>
<proteinExistence type="inferred from homology"/>
<feature type="region of interest" description="Disordered" evidence="11">
    <location>
        <begin position="489"/>
        <end position="524"/>
    </location>
</feature>
<keyword evidence="15" id="KW-1185">Reference proteome</keyword>